<organism evidence="2 4">
    <name type="scientific">Lysinibacillus sphaericus</name>
    <name type="common">Bacillus sphaericus</name>
    <dbReference type="NCBI Taxonomy" id="1421"/>
    <lineage>
        <taxon>Bacteria</taxon>
        <taxon>Bacillati</taxon>
        <taxon>Bacillota</taxon>
        <taxon>Bacilli</taxon>
        <taxon>Bacillales</taxon>
        <taxon>Bacillaceae</taxon>
        <taxon>Lysinibacillus</taxon>
    </lineage>
</organism>
<gene>
    <name evidence="2" type="ORF">LS41612_07870</name>
    <name evidence="3" type="ORF">NCTC10338_03178</name>
</gene>
<evidence type="ECO:0000313" key="3">
    <source>
        <dbReference type="EMBL" id="SUV18062.1"/>
    </source>
</evidence>
<evidence type="ECO:0000313" key="2">
    <source>
        <dbReference type="EMBL" id="AVK96176.1"/>
    </source>
</evidence>
<evidence type="ECO:0000259" key="1">
    <source>
        <dbReference type="SMART" id="SM00860"/>
    </source>
</evidence>
<dbReference type="GeneID" id="48276117"/>
<reference evidence="3 5" key="2">
    <citation type="submission" date="2018-06" db="EMBL/GenBank/DDBJ databases">
        <authorList>
            <consortium name="Pathogen Informatics"/>
            <person name="Doyle S."/>
        </authorList>
    </citation>
    <scope>NUCLEOTIDE SEQUENCE [LARGE SCALE GENOMIC DNA]</scope>
    <source>
        <strain evidence="3 5">NCTC10338</strain>
    </source>
</reference>
<dbReference type="InterPro" id="IPR037883">
    <property type="entry name" value="Knr4/Smi1-like_sf"/>
</dbReference>
<accession>A0A2S0JYK9</accession>
<dbReference type="Proteomes" id="UP000238825">
    <property type="component" value="Chromosome"/>
</dbReference>
<dbReference type="AlphaFoldDB" id="A0A2S0JYK9"/>
<name>A0A2S0JYK9_LYSSH</name>
<proteinExistence type="predicted"/>
<reference evidence="2 4" key="1">
    <citation type="submission" date="2017-03" db="EMBL/GenBank/DDBJ databases">
        <title>The whole genome sequencing and assembly of Lysinibacillus sphaericus DSM 28T strain.</title>
        <authorList>
            <person name="Lee Y.-J."/>
            <person name="Yi H."/>
            <person name="Bahn Y.-S."/>
            <person name="Kim J.F."/>
            <person name="Lee D.-W."/>
        </authorList>
    </citation>
    <scope>NUCLEOTIDE SEQUENCE [LARGE SCALE GENOMIC DNA]</scope>
    <source>
        <strain evidence="2 4">DSM 28</strain>
    </source>
</reference>
<dbReference type="RefSeq" id="WP_024363065.1">
    <property type="nucleotide sequence ID" value="NZ_BJNS01000003.1"/>
</dbReference>
<dbReference type="InterPro" id="IPR018958">
    <property type="entry name" value="Knr4/Smi1-like_dom"/>
</dbReference>
<protein>
    <submittedName>
        <fullName evidence="3">SMI1 / KNR4 family</fullName>
    </submittedName>
    <submittedName>
        <fullName evidence="2">SMI1/KNR4 family protein</fullName>
    </submittedName>
</protein>
<evidence type="ECO:0000313" key="5">
    <source>
        <dbReference type="Proteomes" id="UP000255295"/>
    </source>
</evidence>
<dbReference type="Gene3D" id="3.40.1580.10">
    <property type="entry name" value="SMI1/KNR4-like"/>
    <property type="match status" value="1"/>
</dbReference>
<dbReference type="EMBL" id="CP019980">
    <property type="protein sequence ID" value="AVK96176.1"/>
    <property type="molecule type" value="Genomic_DNA"/>
</dbReference>
<sequence length="217" mass="24995">MDYRIFEQRVQNIVERIVAIGGEVSTVDIGAPATLQQIAHCENQLGFQIPESFKKVLVEFSSAFYFRWGFLDDYQLEGELDGIFSGMLHWDLELLNEINNDKNAWIKEVFSNPQHDYDKVWHQTFAFYEVGNGDYIAFDVVDNNADASIVYLSHDDGEGHGYKLADNFIDFLEKWSRLAFVGGEDWQWLAFTSNARSGLLPDSQNAKRFRSLMKLTI</sequence>
<evidence type="ECO:0000313" key="4">
    <source>
        <dbReference type="Proteomes" id="UP000238825"/>
    </source>
</evidence>
<dbReference type="EMBL" id="UFSZ01000001">
    <property type="protein sequence ID" value="SUV18062.1"/>
    <property type="molecule type" value="Genomic_DNA"/>
</dbReference>
<dbReference type="SUPFAM" id="SSF160631">
    <property type="entry name" value="SMI1/KNR4-like"/>
    <property type="match status" value="1"/>
</dbReference>
<feature type="domain" description="Knr4/Smi1-like" evidence="1">
    <location>
        <begin position="32"/>
        <end position="174"/>
    </location>
</feature>
<dbReference type="SMART" id="SM00860">
    <property type="entry name" value="SMI1_KNR4"/>
    <property type="match status" value="1"/>
</dbReference>
<dbReference type="Proteomes" id="UP000255295">
    <property type="component" value="Unassembled WGS sequence"/>
</dbReference>
<dbReference type="Pfam" id="PF09346">
    <property type="entry name" value="SMI1_KNR4"/>
    <property type="match status" value="1"/>
</dbReference>